<feature type="transmembrane region" description="Helical" evidence="6">
    <location>
        <begin position="388"/>
        <end position="418"/>
    </location>
</feature>
<keyword evidence="10" id="KW-1185">Reference proteome</keyword>
<keyword evidence="3 6" id="KW-0812">Transmembrane</keyword>
<dbReference type="Pfam" id="PF12704">
    <property type="entry name" value="MacB_PCD"/>
    <property type="match status" value="2"/>
</dbReference>
<dbReference type="InterPro" id="IPR050250">
    <property type="entry name" value="Macrolide_Exporter_MacB"/>
</dbReference>
<name>A0A4R8DI99_9BACT</name>
<evidence type="ECO:0000313" key="9">
    <source>
        <dbReference type="EMBL" id="TDW97208.1"/>
    </source>
</evidence>
<sequence length="810" mass="90080">MFRNYLTTALRNLRKNRMFTLVNVAGLAIGTLCCLYIVLYVEDQYSYDRHNIRAEDIYRIDSHFGIGGQAFSSVTTSPPIAPQLKKDFPEVEQYTRVVPTSMFGIKEHLVRYKEKAFYESDVDFVDSTFFDVFTYHFDRGTAGASLLEPYTVVLLKPTADKIFGDEDPLGKVITIDNAYGKHDFKVTGVVDESLGKSHIHANMFLAMNSNGIGAYAYSVNQWAGENFTHAYIRLAPGAHPARLETALPAFLDRYGADQLKKVGMHKKLMLQPLLSIHTTTGYIGEMTRPTGKTFLRILMLIALLIQVIACINFMNLSTARASKRAKEVGVRKVLGAGRKELVRQFLGESLLLVLIGTGIAIPLLYIALPQLNQLTGADIPLHLAGNASVWALFIAIVLSTGFLAGSYPAFYLSAFRVIKVMKGNFTSHISAGGIRRSLVVFQFTLSILLVTGIVVIRSQLHYVMQKDLGFSQDKRIVFFFRNDNAVAHMPAFVEDLRQLSSVKAVGRSTFYPSQDVSNDWPFYRPGQNPLSALDPKFYITDEHFVQAAGITLVSGRDFREGDSSRVIINETMARRLGLDPAKAPGTRLIPLNNPPVEIAGVMKDFNYASLYEDVKPFMLWCGPHGINGWSAYPSDVLVNTNTDDYSAFMEQALAIWKKDLPGEPIQYRFMSDDIQLQYEADITLANIINTFALIAVFISCLGLFGLAAFSAEQRTKEIGIRKVLGASVGGIVQLLSGDFVKPVLLGFAIATPVAWWAMHRWLQSYAYRVPLSWWMFVLGGVLALTIALLTVSLQALRAARVNPVKSLRSE</sequence>
<dbReference type="PANTHER" id="PTHR30572">
    <property type="entry name" value="MEMBRANE COMPONENT OF TRANSPORTER-RELATED"/>
    <property type="match status" value="1"/>
</dbReference>
<evidence type="ECO:0000256" key="4">
    <source>
        <dbReference type="ARBA" id="ARBA00022989"/>
    </source>
</evidence>
<evidence type="ECO:0000256" key="6">
    <source>
        <dbReference type="SAM" id="Phobius"/>
    </source>
</evidence>
<evidence type="ECO:0000259" key="7">
    <source>
        <dbReference type="Pfam" id="PF02687"/>
    </source>
</evidence>
<evidence type="ECO:0000256" key="3">
    <source>
        <dbReference type="ARBA" id="ARBA00022692"/>
    </source>
</evidence>
<dbReference type="Proteomes" id="UP000294498">
    <property type="component" value="Unassembled WGS sequence"/>
</dbReference>
<evidence type="ECO:0000256" key="5">
    <source>
        <dbReference type="ARBA" id="ARBA00023136"/>
    </source>
</evidence>
<keyword evidence="4 6" id="KW-1133">Transmembrane helix</keyword>
<comment type="caution">
    <text evidence="9">The sequence shown here is derived from an EMBL/GenBank/DDBJ whole genome shotgun (WGS) entry which is preliminary data.</text>
</comment>
<reference evidence="9 10" key="1">
    <citation type="submission" date="2019-03" db="EMBL/GenBank/DDBJ databases">
        <title>Genomic Encyclopedia of Type Strains, Phase IV (KMG-IV): sequencing the most valuable type-strain genomes for metagenomic binning, comparative biology and taxonomic classification.</title>
        <authorList>
            <person name="Goeker M."/>
        </authorList>
    </citation>
    <scope>NUCLEOTIDE SEQUENCE [LARGE SCALE GENOMIC DNA]</scope>
    <source>
        <strain evidence="9 10">DSM 100059</strain>
    </source>
</reference>
<dbReference type="InterPro" id="IPR025857">
    <property type="entry name" value="MacB_PCD"/>
</dbReference>
<dbReference type="Pfam" id="PF02687">
    <property type="entry name" value="FtsX"/>
    <property type="match status" value="2"/>
</dbReference>
<feature type="domain" description="ABC3 transporter permease C-terminal" evidence="7">
    <location>
        <begin position="690"/>
        <end position="803"/>
    </location>
</feature>
<feature type="transmembrane region" description="Helical" evidence="6">
    <location>
        <begin position="294"/>
        <end position="316"/>
    </location>
</feature>
<keyword evidence="2" id="KW-1003">Cell membrane</keyword>
<feature type="transmembrane region" description="Helical" evidence="6">
    <location>
        <begin position="723"/>
        <end position="751"/>
    </location>
</feature>
<accession>A0A4R8DI99</accession>
<feature type="domain" description="MacB-like periplasmic core" evidence="8">
    <location>
        <begin position="444"/>
        <end position="606"/>
    </location>
</feature>
<dbReference type="AlphaFoldDB" id="A0A4R8DI99"/>
<evidence type="ECO:0000256" key="1">
    <source>
        <dbReference type="ARBA" id="ARBA00004651"/>
    </source>
</evidence>
<evidence type="ECO:0000256" key="2">
    <source>
        <dbReference type="ARBA" id="ARBA00022475"/>
    </source>
</evidence>
<feature type="domain" description="ABC3 transporter permease C-terminal" evidence="7">
    <location>
        <begin position="300"/>
        <end position="408"/>
    </location>
</feature>
<proteinExistence type="predicted"/>
<evidence type="ECO:0000313" key="10">
    <source>
        <dbReference type="Proteomes" id="UP000294498"/>
    </source>
</evidence>
<feature type="transmembrane region" description="Helical" evidence="6">
    <location>
        <begin position="691"/>
        <end position="711"/>
    </location>
</feature>
<comment type="subcellular location">
    <subcellularLocation>
        <location evidence="1">Cell membrane</location>
        <topology evidence="1">Multi-pass membrane protein</topology>
    </subcellularLocation>
</comment>
<protein>
    <submittedName>
        <fullName evidence="9">Putative ABC transport system permease protein</fullName>
    </submittedName>
</protein>
<feature type="transmembrane region" description="Helical" evidence="6">
    <location>
        <begin position="21"/>
        <end position="41"/>
    </location>
</feature>
<feature type="domain" description="MacB-like periplasmic core" evidence="8">
    <location>
        <begin position="20"/>
        <end position="247"/>
    </location>
</feature>
<feature type="transmembrane region" description="Helical" evidence="6">
    <location>
        <begin position="438"/>
        <end position="456"/>
    </location>
</feature>
<feature type="transmembrane region" description="Helical" evidence="6">
    <location>
        <begin position="771"/>
        <end position="796"/>
    </location>
</feature>
<evidence type="ECO:0000259" key="8">
    <source>
        <dbReference type="Pfam" id="PF12704"/>
    </source>
</evidence>
<dbReference type="GO" id="GO:0005886">
    <property type="term" value="C:plasma membrane"/>
    <property type="evidence" value="ECO:0007669"/>
    <property type="project" value="UniProtKB-SubCell"/>
</dbReference>
<gene>
    <name evidence="9" type="ORF">EDB95_5053</name>
</gene>
<dbReference type="RefSeq" id="WP_133999028.1">
    <property type="nucleotide sequence ID" value="NZ_SODV01000002.1"/>
</dbReference>
<dbReference type="OrthoDB" id="5933722at2"/>
<organism evidence="9 10">
    <name type="scientific">Dinghuibacter silviterrae</name>
    <dbReference type="NCBI Taxonomy" id="1539049"/>
    <lineage>
        <taxon>Bacteria</taxon>
        <taxon>Pseudomonadati</taxon>
        <taxon>Bacteroidota</taxon>
        <taxon>Chitinophagia</taxon>
        <taxon>Chitinophagales</taxon>
        <taxon>Chitinophagaceae</taxon>
        <taxon>Dinghuibacter</taxon>
    </lineage>
</organism>
<dbReference type="EMBL" id="SODV01000002">
    <property type="protein sequence ID" value="TDW97208.1"/>
    <property type="molecule type" value="Genomic_DNA"/>
</dbReference>
<dbReference type="GO" id="GO:0022857">
    <property type="term" value="F:transmembrane transporter activity"/>
    <property type="evidence" value="ECO:0007669"/>
    <property type="project" value="TreeGrafter"/>
</dbReference>
<keyword evidence="5 6" id="KW-0472">Membrane</keyword>
<feature type="transmembrane region" description="Helical" evidence="6">
    <location>
        <begin position="349"/>
        <end position="368"/>
    </location>
</feature>
<dbReference type="InterPro" id="IPR003838">
    <property type="entry name" value="ABC3_permease_C"/>
</dbReference>
<dbReference type="PANTHER" id="PTHR30572:SF18">
    <property type="entry name" value="ABC-TYPE MACROLIDE FAMILY EXPORT SYSTEM PERMEASE COMPONENT 2"/>
    <property type="match status" value="1"/>
</dbReference>